<feature type="transmembrane region" description="Helical" evidence="2">
    <location>
        <begin position="104"/>
        <end position="121"/>
    </location>
</feature>
<keyword evidence="2" id="KW-0472">Membrane</keyword>
<evidence type="ECO:0000313" key="4">
    <source>
        <dbReference type="Proteomes" id="UP000233750"/>
    </source>
</evidence>
<evidence type="ECO:0000313" key="3">
    <source>
        <dbReference type="EMBL" id="PKW00127.1"/>
    </source>
</evidence>
<keyword evidence="2" id="KW-1133">Transmembrane helix</keyword>
<name>A0A2N3X1X5_9PSEU</name>
<accession>A0A2N3X1X5</accession>
<feature type="transmembrane region" description="Helical" evidence="2">
    <location>
        <begin position="169"/>
        <end position="191"/>
    </location>
</feature>
<dbReference type="AlphaFoldDB" id="A0A2N3X1X5"/>
<keyword evidence="2" id="KW-0812">Transmembrane</keyword>
<feature type="transmembrane region" description="Helical" evidence="2">
    <location>
        <begin position="133"/>
        <end position="157"/>
    </location>
</feature>
<dbReference type="EMBL" id="PJMY01000001">
    <property type="protein sequence ID" value="PKW00127.1"/>
    <property type="molecule type" value="Genomic_DNA"/>
</dbReference>
<comment type="caution">
    <text evidence="3">The sequence shown here is derived from an EMBL/GenBank/DDBJ whole genome shotgun (WGS) entry which is preliminary data.</text>
</comment>
<protein>
    <submittedName>
        <fullName evidence="3">Uncharacterized protein</fullName>
    </submittedName>
</protein>
<gene>
    <name evidence="3" type="ORF">ATK30_0211</name>
</gene>
<feature type="transmembrane region" description="Helical" evidence="2">
    <location>
        <begin position="6"/>
        <end position="27"/>
    </location>
</feature>
<dbReference type="Proteomes" id="UP000233750">
    <property type="component" value="Unassembled WGS sequence"/>
</dbReference>
<sequence>MRMPEQHGWVALTAALLVTAEGVRTLIVFARHCHARGKLHLGTMLVLFGVSLALRAPATATVTTEATGVPNLAIFVRGACSLGTVIGSVGLLELSGWAWLRLRYALAVVAVGTCALAWLAFGGPRPRAGTELLAAIAWIGGAVPGVAFAAFTVRIRMVVRQAPWRVCKAGALTIAGCLVCTAGVVASLVAVTGGPDLTGGSAGRGLVVQSAGGLLIAAGSCFGEAVGFVEDVRRRLENVRVRRLWRYVEPIRRAMTDRLHAGGVPVREIIDIYDSLLLARQQNCGWVRERAVLVAEAVGFGRRDRAEFIDAVELRASVKRACRPRGRAMPAEVQPLNLDVENDPLDVDVAAQRAQVARLAKLVLRNGTVRRTASYQRGGGSAKGEGISDRQMAGSSHRSRPVHAGRRGMPWP</sequence>
<organism evidence="3 4">
    <name type="scientific">Amycolatopsis echigonensis</name>
    <dbReference type="NCBI Taxonomy" id="2576905"/>
    <lineage>
        <taxon>Bacteria</taxon>
        <taxon>Bacillati</taxon>
        <taxon>Actinomycetota</taxon>
        <taxon>Actinomycetes</taxon>
        <taxon>Pseudonocardiales</taxon>
        <taxon>Pseudonocardiaceae</taxon>
        <taxon>Amycolatopsis</taxon>
    </lineage>
</organism>
<reference evidence="3 4" key="1">
    <citation type="submission" date="2017-12" db="EMBL/GenBank/DDBJ databases">
        <title>Sequencing the genomes of 1000 Actinobacteria strains.</title>
        <authorList>
            <person name="Klenk H.-P."/>
        </authorList>
    </citation>
    <scope>NUCLEOTIDE SEQUENCE [LARGE SCALE GENOMIC DNA]</scope>
    <source>
        <strain evidence="3 4">DSM 45165</strain>
    </source>
</reference>
<keyword evidence="4" id="KW-1185">Reference proteome</keyword>
<feature type="transmembrane region" description="Helical" evidence="2">
    <location>
        <begin position="72"/>
        <end position="92"/>
    </location>
</feature>
<feature type="transmembrane region" description="Helical" evidence="2">
    <location>
        <begin position="39"/>
        <end position="60"/>
    </location>
</feature>
<feature type="compositionally biased region" description="Basic residues" evidence="1">
    <location>
        <begin position="397"/>
        <end position="406"/>
    </location>
</feature>
<evidence type="ECO:0000256" key="2">
    <source>
        <dbReference type="SAM" id="Phobius"/>
    </source>
</evidence>
<feature type="region of interest" description="Disordered" evidence="1">
    <location>
        <begin position="374"/>
        <end position="412"/>
    </location>
</feature>
<proteinExistence type="predicted"/>
<evidence type="ECO:0000256" key="1">
    <source>
        <dbReference type="SAM" id="MobiDB-lite"/>
    </source>
</evidence>
<feature type="transmembrane region" description="Helical" evidence="2">
    <location>
        <begin position="211"/>
        <end position="229"/>
    </location>
</feature>